<reference evidence="1 2" key="1">
    <citation type="submission" date="2011-01" db="EMBL/GenBank/DDBJ databases">
        <title>Shigella flexneri CDC 796-83 whole genome shotgun sequencing project.</title>
        <authorList>
            <person name="Mane S.P."/>
            <person name="Sobral B.W."/>
            <person name="Cebula T."/>
            <person name="Chertkov O."/>
            <person name="Munk A.C."/>
            <person name="Tapia R."/>
            <person name="Green L."/>
            <person name="Rogers Y."/>
            <person name="Detter J.C."/>
            <person name="Bruce D."/>
            <person name="Brettin T.S."/>
        </authorList>
    </citation>
    <scope>NUCLEOTIDE SEQUENCE [LARGE SCALE GENOMIC DNA]</scope>
    <source>
        <strain evidence="1 2">CDC 796-83</strain>
    </source>
</reference>
<evidence type="ECO:0000313" key="1">
    <source>
        <dbReference type="EMBL" id="EFW59595.1"/>
    </source>
</evidence>
<evidence type="ECO:0000313" key="2">
    <source>
        <dbReference type="Proteomes" id="UP000003302"/>
    </source>
</evidence>
<sequence>MLICTRFASLSLQRWEDAANGKSAYQPAYIRHAQANYERGEA</sequence>
<dbReference type="AlphaFoldDB" id="A0A6N3QME4"/>
<gene>
    <name evidence="1" type="ORF">SGF_03018</name>
</gene>
<accession>A0A6N3QME4</accession>
<protein>
    <submittedName>
        <fullName evidence="1">Uncharacterized protein</fullName>
    </submittedName>
</protein>
<proteinExistence type="predicted"/>
<comment type="caution">
    <text evidence="1">The sequence shown here is derived from an EMBL/GenBank/DDBJ whole genome shotgun (WGS) entry which is preliminary data.</text>
</comment>
<organism evidence="1 2">
    <name type="scientific">Shigella flexneri CDC 796-83</name>
    <dbReference type="NCBI Taxonomy" id="945360"/>
    <lineage>
        <taxon>Bacteria</taxon>
        <taxon>Pseudomonadati</taxon>
        <taxon>Pseudomonadota</taxon>
        <taxon>Gammaproteobacteria</taxon>
        <taxon>Enterobacterales</taxon>
        <taxon>Enterobacteriaceae</taxon>
        <taxon>Shigella</taxon>
    </lineage>
</organism>
<name>A0A6N3QME4_SHIFL</name>
<dbReference type="Proteomes" id="UP000003302">
    <property type="component" value="Unassembled WGS sequence"/>
</dbReference>
<dbReference type="EMBL" id="AERO01000119">
    <property type="protein sequence ID" value="EFW59595.1"/>
    <property type="molecule type" value="Genomic_DNA"/>
</dbReference>